<dbReference type="GO" id="GO:0016787">
    <property type="term" value="F:hydrolase activity"/>
    <property type="evidence" value="ECO:0007669"/>
    <property type="project" value="UniProtKB-KW"/>
</dbReference>
<evidence type="ECO:0000259" key="4">
    <source>
        <dbReference type="Pfam" id="PF07859"/>
    </source>
</evidence>
<sequence>MALTDLLHTLSLKIPTPLVAGAAKALFGLPVPVKQRLGTPRTVEGNELGIDSQITLLLLGLQGVDGLSGARDVAFSRASLNKLGQAVGTGAGPTVGARGVMVDGAAGPLPARLYTPAGLEAGSPLVVFFHGGGFVLGDLDSHDAPCRYIADRARVRVLSVDYRLAPEAIFPAAADDAVAATRWALAHADQLGADATRVAVSGDSAGGNLAAVAARELSLEGGAQPAFSLLFYPVTGADPANRSRDTFATGYFLTKADIEWFREIYTPEPGQDTDPKFDVRHADGLEGIGRTHVVVAGFDPLRDEGAAYAQRLRDAGVDATTQLAPGSLHGFINSVGVSADARLEVDAALDVLRDALVHRSK</sequence>
<comment type="similarity">
    <text evidence="1">Belongs to the 'GDXG' lipolytic enzyme family.</text>
</comment>
<comment type="caution">
    <text evidence="5">The sequence shown here is derived from an EMBL/GenBank/DDBJ whole genome shotgun (WGS) entry which is preliminary data.</text>
</comment>
<dbReference type="PANTHER" id="PTHR48081:SF8">
    <property type="entry name" value="ALPHA_BETA HYDROLASE FOLD-3 DOMAIN-CONTAINING PROTEIN-RELATED"/>
    <property type="match status" value="1"/>
</dbReference>
<evidence type="ECO:0000256" key="2">
    <source>
        <dbReference type="ARBA" id="ARBA00022801"/>
    </source>
</evidence>
<proteinExistence type="inferred from homology"/>
<dbReference type="InterPro" id="IPR002168">
    <property type="entry name" value="Lipase_GDXG_HIS_AS"/>
</dbReference>
<keyword evidence="2 5" id="KW-0378">Hydrolase</keyword>
<dbReference type="PANTHER" id="PTHR48081">
    <property type="entry name" value="AB HYDROLASE SUPERFAMILY PROTEIN C4A8.06C"/>
    <property type="match status" value="1"/>
</dbReference>
<evidence type="ECO:0000256" key="1">
    <source>
        <dbReference type="ARBA" id="ARBA00010515"/>
    </source>
</evidence>
<dbReference type="Proteomes" id="UP000582646">
    <property type="component" value="Unassembled WGS sequence"/>
</dbReference>
<dbReference type="InterPro" id="IPR050300">
    <property type="entry name" value="GDXG_lipolytic_enzyme"/>
</dbReference>
<evidence type="ECO:0000256" key="3">
    <source>
        <dbReference type="PROSITE-ProRule" id="PRU10038"/>
    </source>
</evidence>
<dbReference type="InterPro" id="IPR033140">
    <property type="entry name" value="Lipase_GDXG_put_SER_AS"/>
</dbReference>
<evidence type="ECO:0000313" key="6">
    <source>
        <dbReference type="Proteomes" id="UP000582646"/>
    </source>
</evidence>
<dbReference type="PROSITE" id="PS01173">
    <property type="entry name" value="LIPASE_GDXG_HIS"/>
    <property type="match status" value="1"/>
</dbReference>
<dbReference type="PROSITE" id="PS01174">
    <property type="entry name" value="LIPASE_GDXG_SER"/>
    <property type="match status" value="1"/>
</dbReference>
<dbReference type="AlphaFoldDB" id="A0A846X532"/>
<name>A0A846X532_9ACTN</name>
<protein>
    <submittedName>
        <fullName evidence="5">Alpha/beta hydrolase</fullName>
    </submittedName>
</protein>
<gene>
    <name evidence="5" type="ORF">HF999_15125</name>
</gene>
<accession>A0A846X532</accession>
<dbReference type="EMBL" id="JAAXOQ010000020">
    <property type="protein sequence ID" value="NKY19695.1"/>
    <property type="molecule type" value="Genomic_DNA"/>
</dbReference>
<feature type="domain" description="Alpha/beta hydrolase fold-3" evidence="4">
    <location>
        <begin position="126"/>
        <end position="332"/>
    </location>
</feature>
<dbReference type="Gene3D" id="3.40.50.1820">
    <property type="entry name" value="alpha/beta hydrolase"/>
    <property type="match status" value="1"/>
</dbReference>
<feature type="active site" evidence="3">
    <location>
        <position position="204"/>
    </location>
</feature>
<dbReference type="SUPFAM" id="SSF53474">
    <property type="entry name" value="alpha/beta-Hydrolases"/>
    <property type="match status" value="1"/>
</dbReference>
<dbReference type="InterPro" id="IPR029058">
    <property type="entry name" value="AB_hydrolase_fold"/>
</dbReference>
<organism evidence="5 6">
    <name type="scientific">Tsukamurella spumae</name>
    <dbReference type="NCBI Taxonomy" id="44753"/>
    <lineage>
        <taxon>Bacteria</taxon>
        <taxon>Bacillati</taxon>
        <taxon>Actinomycetota</taxon>
        <taxon>Actinomycetes</taxon>
        <taxon>Mycobacteriales</taxon>
        <taxon>Tsukamurellaceae</taxon>
        <taxon>Tsukamurella</taxon>
    </lineage>
</organism>
<evidence type="ECO:0000313" key="5">
    <source>
        <dbReference type="EMBL" id="NKY19695.1"/>
    </source>
</evidence>
<keyword evidence="6" id="KW-1185">Reference proteome</keyword>
<dbReference type="InterPro" id="IPR013094">
    <property type="entry name" value="AB_hydrolase_3"/>
</dbReference>
<reference evidence="5 6" key="1">
    <citation type="submission" date="2020-04" db="EMBL/GenBank/DDBJ databases">
        <title>MicrobeNet Type strains.</title>
        <authorList>
            <person name="Nicholson A.C."/>
        </authorList>
    </citation>
    <scope>NUCLEOTIDE SEQUENCE [LARGE SCALE GENOMIC DNA]</scope>
    <source>
        <strain evidence="5 6">DSM 44113</strain>
    </source>
</reference>
<dbReference type="Pfam" id="PF07859">
    <property type="entry name" value="Abhydrolase_3"/>
    <property type="match status" value="1"/>
</dbReference>
<dbReference type="RefSeq" id="WP_168546682.1">
    <property type="nucleotide sequence ID" value="NZ_BAAAKS010000020.1"/>
</dbReference>